<accession>A0A672UBC4</accession>
<evidence type="ECO:0000313" key="14">
    <source>
        <dbReference type="Proteomes" id="UP000472266"/>
    </source>
</evidence>
<dbReference type="InterPro" id="IPR001841">
    <property type="entry name" value="Znf_RING"/>
</dbReference>
<dbReference type="CDD" id="cd15669">
    <property type="entry name" value="ePHD_PHF7_G2E3_like"/>
    <property type="match status" value="1"/>
</dbReference>
<evidence type="ECO:0000256" key="9">
    <source>
        <dbReference type="PROSITE-ProRule" id="PRU00175"/>
    </source>
</evidence>
<dbReference type="InterPro" id="IPR034732">
    <property type="entry name" value="EPHD"/>
</dbReference>
<keyword evidence="8" id="KW-0539">Nucleus</keyword>
<evidence type="ECO:0000256" key="8">
    <source>
        <dbReference type="ARBA" id="ARBA00023242"/>
    </source>
</evidence>
<feature type="compositionally biased region" description="Polar residues" evidence="10">
    <location>
        <begin position="406"/>
        <end position="415"/>
    </location>
</feature>
<dbReference type="RefSeq" id="XP_030357191.1">
    <property type="nucleotide sequence ID" value="XM_030501331.1"/>
</dbReference>
<keyword evidence="7" id="KW-0862">Zinc</keyword>
<dbReference type="OMA" id="HANVSCC"/>
<dbReference type="PANTHER" id="PTHR12420:SF47">
    <property type="entry name" value="PHD FINGER PROTEIN 7"/>
    <property type="match status" value="1"/>
</dbReference>
<sequence length="694" mass="74853">MPNTSSRKCKTADSMRQACVLCLRAEADPDLCGPKLNNQGMRAHHFCLLFANEIHPEGTEREGQMRFLPVDIQRTVEQAAQMVCFVCGERGATITCWEMGCDRRFHLPCAVEGGCVTCYLLPYSSFCWEHRPQQREQVAPENTTCLICLDPVEGRTTYGTMVCPACKHAWFHRACIQGQAVRTGIFRLQCPLCRNRKQFLTEMLFMGIQIPIRQPSWEDNNAYEELNERHSCCSARECLCPGGREVAETDGPWELFLCCSCAAEGTHRRCSNLRNSTESWECDSCAGLGTSSGVSSELAGPSTTSPAASGQTLGPPAQEPSSPSTSSKAASGQTLGPPTQEPSSPSTTSPAASGQTLAPPAQQSSSPSTSSQAASGPTLAPPAQETSSPSTASQAASGQTLRPAAQETSSPSPSRQMPPGPCHSAPVPEGSSCSSAPGPDRRQNQTRCNRQTQTPYMRPRRQQERRQAPSSTHSQAVLALSQCSPARETRSHITSRQQPSASSYGSAALEGSRSSRSTGPVRMRDRSRWQRQAQTPYTQPRIRCESSHTPAAGAERSPRSQAVPRLSQSSPARASRRPSTSRQRPSASSRGSAARQTGSRSRSTGPVRVRDRSRLQRRGQTPNTRCKRRRESSHMPAPSAKRCTRRQAVSGLSQRSPARATSSSSSDSQESSGSSSGSRESGSSSPSTGSQEEL</sequence>
<evidence type="ECO:0000313" key="13">
    <source>
        <dbReference type="Ensembl" id="ENSSHBP00005012397.1"/>
    </source>
</evidence>
<feature type="compositionally biased region" description="Polar residues" evidence="10">
    <location>
        <begin position="492"/>
        <end position="505"/>
    </location>
</feature>
<dbReference type="SMART" id="SM00184">
    <property type="entry name" value="RING"/>
    <property type="match status" value="2"/>
</dbReference>
<feature type="compositionally biased region" description="Low complexity" evidence="10">
    <location>
        <begin position="567"/>
        <end position="606"/>
    </location>
</feature>
<dbReference type="InterPro" id="IPR011011">
    <property type="entry name" value="Znf_FYVE_PHD"/>
</dbReference>
<dbReference type="PANTHER" id="PTHR12420">
    <property type="entry name" value="PHD FINGER PROTEIN"/>
    <property type="match status" value="1"/>
</dbReference>
<dbReference type="PROSITE" id="PS50089">
    <property type="entry name" value="ZF_RING_2"/>
    <property type="match status" value="1"/>
</dbReference>
<comment type="subcellular location">
    <subcellularLocation>
        <location evidence="1">Nucleus</location>
    </subcellularLocation>
</comment>
<gene>
    <name evidence="13" type="primary">LOC115614430</name>
</gene>
<dbReference type="Ensembl" id="ENSSHBT00005014945.1">
    <property type="protein sequence ID" value="ENSSHBP00005012397.1"/>
    <property type="gene ID" value="ENSSHBG00005010868.1"/>
</dbReference>
<evidence type="ECO:0000256" key="7">
    <source>
        <dbReference type="ARBA" id="ARBA00022833"/>
    </source>
</evidence>
<keyword evidence="5 9" id="KW-0863">Zinc-finger</keyword>
<dbReference type="SMART" id="SM00249">
    <property type="entry name" value="PHD"/>
    <property type="match status" value="3"/>
</dbReference>
<feature type="compositionally biased region" description="Low complexity" evidence="10">
    <location>
        <begin position="315"/>
        <end position="400"/>
    </location>
</feature>
<dbReference type="Pfam" id="PF26054">
    <property type="entry name" value="PHD_G2E3"/>
    <property type="match status" value="1"/>
</dbReference>
<dbReference type="InterPro" id="IPR013083">
    <property type="entry name" value="Znf_RING/FYVE/PHD"/>
</dbReference>
<evidence type="ECO:0000256" key="3">
    <source>
        <dbReference type="ARBA" id="ARBA00022679"/>
    </source>
</evidence>
<dbReference type="KEGG" id="shab:115614430"/>
<keyword evidence="6" id="KW-0833">Ubl conjugation pathway</keyword>
<dbReference type="CDD" id="cd16448">
    <property type="entry name" value="RING-H2"/>
    <property type="match status" value="1"/>
</dbReference>
<proteinExistence type="predicted"/>
<feature type="domain" description="PHD-type" evidence="12">
    <location>
        <begin position="16"/>
        <end position="131"/>
    </location>
</feature>
<organism evidence="13 14">
    <name type="scientific">Strigops habroptila</name>
    <name type="common">Kakapo</name>
    <dbReference type="NCBI Taxonomy" id="2489341"/>
    <lineage>
        <taxon>Eukaryota</taxon>
        <taxon>Metazoa</taxon>
        <taxon>Chordata</taxon>
        <taxon>Craniata</taxon>
        <taxon>Vertebrata</taxon>
        <taxon>Euteleostomi</taxon>
        <taxon>Archelosauria</taxon>
        <taxon>Archosauria</taxon>
        <taxon>Dinosauria</taxon>
        <taxon>Saurischia</taxon>
        <taxon>Theropoda</taxon>
        <taxon>Coelurosauria</taxon>
        <taxon>Aves</taxon>
        <taxon>Neognathae</taxon>
        <taxon>Neoaves</taxon>
        <taxon>Telluraves</taxon>
        <taxon>Australaves</taxon>
        <taxon>Psittaciformes</taxon>
        <taxon>Psittacidae</taxon>
        <taxon>Strigops</taxon>
    </lineage>
</organism>
<evidence type="ECO:0000259" key="12">
    <source>
        <dbReference type="PROSITE" id="PS51805"/>
    </source>
</evidence>
<feature type="compositionally biased region" description="Polar residues" evidence="10">
    <location>
        <begin position="293"/>
        <end position="312"/>
    </location>
</feature>
<evidence type="ECO:0000256" key="10">
    <source>
        <dbReference type="SAM" id="MobiDB-lite"/>
    </source>
</evidence>
<dbReference type="Proteomes" id="UP000472266">
    <property type="component" value="Chromosome 12"/>
</dbReference>
<dbReference type="SUPFAM" id="SSF57850">
    <property type="entry name" value="RING/U-box"/>
    <property type="match status" value="1"/>
</dbReference>
<reference evidence="13 14" key="1">
    <citation type="submission" date="2019-11" db="EMBL/GenBank/DDBJ databases">
        <title>Strigops habroptila (kakapo) genome, bStrHab1, primary haplotype, v2.</title>
        <authorList>
            <person name="Jarvis E.D."/>
            <person name="Howard J."/>
            <person name="Rhie A."/>
            <person name="Phillippy A."/>
            <person name="Korlach J."/>
            <person name="Digby A."/>
            <person name="Iorns D."/>
            <person name="Eason D."/>
            <person name="Robertson B."/>
            <person name="Raemaekers T."/>
            <person name="Howe K."/>
            <person name="Lewin H."/>
            <person name="Damas J."/>
            <person name="Hastie A."/>
            <person name="Tracey A."/>
            <person name="Chow W."/>
            <person name="Fedrigo O."/>
        </authorList>
    </citation>
    <scope>NUCLEOTIDE SEQUENCE [LARGE SCALE GENOMIC DNA]</scope>
</reference>
<dbReference type="AlphaFoldDB" id="A0A672UBC4"/>
<dbReference type="InterPro" id="IPR059102">
    <property type="entry name" value="PHD_PHF7/G2E3-like"/>
</dbReference>
<evidence type="ECO:0000256" key="2">
    <source>
        <dbReference type="ARBA" id="ARBA00004906"/>
    </source>
</evidence>
<reference evidence="13" key="3">
    <citation type="submission" date="2025-09" db="UniProtKB">
        <authorList>
            <consortium name="Ensembl"/>
        </authorList>
    </citation>
    <scope>IDENTIFICATION</scope>
</reference>
<feature type="domain" description="RING-type" evidence="11">
    <location>
        <begin position="145"/>
        <end position="194"/>
    </location>
</feature>
<dbReference type="InterPro" id="IPR042013">
    <property type="entry name" value="PHF7/G2E3_ePHD"/>
</dbReference>
<feature type="compositionally biased region" description="Low complexity" evidence="10">
    <location>
        <begin position="653"/>
        <end position="694"/>
    </location>
</feature>
<dbReference type="GeneID" id="115614430"/>
<dbReference type="InterPro" id="IPR001965">
    <property type="entry name" value="Znf_PHD"/>
</dbReference>
<dbReference type="Pfam" id="PF13771">
    <property type="entry name" value="zf-HC5HC2H"/>
    <property type="match status" value="1"/>
</dbReference>
<evidence type="ECO:0000256" key="1">
    <source>
        <dbReference type="ARBA" id="ARBA00004123"/>
    </source>
</evidence>
<feature type="compositionally biased region" description="Low complexity" evidence="10">
    <location>
        <begin position="445"/>
        <end position="454"/>
    </location>
</feature>
<dbReference type="Gene3D" id="3.30.40.10">
    <property type="entry name" value="Zinc/RING finger domain, C3HC4 (zinc finger)"/>
    <property type="match status" value="3"/>
</dbReference>
<dbReference type="InParanoid" id="A0A672UBC4"/>
<dbReference type="GO" id="GO:0008270">
    <property type="term" value="F:zinc ion binding"/>
    <property type="evidence" value="ECO:0007669"/>
    <property type="project" value="UniProtKB-KW"/>
</dbReference>
<evidence type="ECO:0000259" key="11">
    <source>
        <dbReference type="PROSITE" id="PS50089"/>
    </source>
</evidence>
<protein>
    <submittedName>
        <fullName evidence="13">Serine/arginine repetitive matrix protein 2-like</fullName>
    </submittedName>
</protein>
<dbReference type="GO" id="GO:0005634">
    <property type="term" value="C:nucleus"/>
    <property type="evidence" value="ECO:0007669"/>
    <property type="project" value="TreeGrafter"/>
</dbReference>
<feature type="region of interest" description="Disordered" evidence="10">
    <location>
        <begin position="293"/>
        <end position="694"/>
    </location>
</feature>
<dbReference type="PROSITE" id="PS51805">
    <property type="entry name" value="EPHD"/>
    <property type="match status" value="1"/>
</dbReference>
<dbReference type="GeneTree" id="ENSGT00950000182865"/>
<evidence type="ECO:0000256" key="4">
    <source>
        <dbReference type="ARBA" id="ARBA00022723"/>
    </source>
</evidence>
<dbReference type="InterPro" id="IPR051188">
    <property type="entry name" value="PHD-type_Zinc_Finger"/>
</dbReference>
<dbReference type="OrthoDB" id="512616at2759"/>
<keyword evidence="14" id="KW-1185">Reference proteome</keyword>
<evidence type="ECO:0000256" key="5">
    <source>
        <dbReference type="ARBA" id="ARBA00022771"/>
    </source>
</evidence>
<name>A0A672UBC4_STRHB</name>
<keyword evidence="3" id="KW-0808">Transferase</keyword>
<keyword evidence="4" id="KW-0479">Metal-binding</keyword>
<evidence type="ECO:0000256" key="6">
    <source>
        <dbReference type="ARBA" id="ARBA00022786"/>
    </source>
</evidence>
<comment type="pathway">
    <text evidence="2">Protein modification; protein ubiquitination.</text>
</comment>
<reference evidence="13" key="2">
    <citation type="submission" date="2025-08" db="UniProtKB">
        <authorList>
            <consortium name="Ensembl"/>
        </authorList>
    </citation>
    <scope>IDENTIFICATION</scope>
</reference>
<dbReference type="SUPFAM" id="SSF57903">
    <property type="entry name" value="FYVE/PHD zinc finger"/>
    <property type="match status" value="1"/>
</dbReference>